<proteinExistence type="predicted"/>
<dbReference type="Gene3D" id="1.25.40.20">
    <property type="entry name" value="Ankyrin repeat-containing domain"/>
    <property type="match status" value="1"/>
</dbReference>
<dbReference type="EMBL" id="ML178833">
    <property type="protein sequence ID" value="TFK99574.1"/>
    <property type="molecule type" value="Genomic_DNA"/>
</dbReference>
<evidence type="ECO:0000256" key="1">
    <source>
        <dbReference type="SAM" id="MobiDB-lite"/>
    </source>
</evidence>
<dbReference type="STRING" id="1884261.A0A5C3QBY9"/>
<dbReference type="AlphaFoldDB" id="A0A5C3QBY9"/>
<feature type="region of interest" description="Disordered" evidence="1">
    <location>
        <begin position="242"/>
        <end position="271"/>
    </location>
</feature>
<feature type="compositionally biased region" description="Polar residues" evidence="1">
    <location>
        <begin position="242"/>
        <end position="260"/>
    </location>
</feature>
<accession>A0A5C3QBY9</accession>
<keyword evidence="3" id="KW-1185">Reference proteome</keyword>
<gene>
    <name evidence="2" type="ORF">BDV98DRAFT_606082</name>
</gene>
<evidence type="ECO:0000313" key="2">
    <source>
        <dbReference type="EMBL" id="TFK99574.1"/>
    </source>
</evidence>
<reference evidence="2 3" key="1">
    <citation type="journal article" date="2019" name="Nat. Ecol. Evol.">
        <title>Megaphylogeny resolves global patterns of mushroom evolution.</title>
        <authorList>
            <person name="Varga T."/>
            <person name="Krizsan K."/>
            <person name="Foldi C."/>
            <person name="Dima B."/>
            <person name="Sanchez-Garcia M."/>
            <person name="Sanchez-Ramirez S."/>
            <person name="Szollosi G.J."/>
            <person name="Szarkandi J.G."/>
            <person name="Papp V."/>
            <person name="Albert L."/>
            <person name="Andreopoulos W."/>
            <person name="Angelini C."/>
            <person name="Antonin V."/>
            <person name="Barry K.W."/>
            <person name="Bougher N.L."/>
            <person name="Buchanan P."/>
            <person name="Buyck B."/>
            <person name="Bense V."/>
            <person name="Catcheside P."/>
            <person name="Chovatia M."/>
            <person name="Cooper J."/>
            <person name="Damon W."/>
            <person name="Desjardin D."/>
            <person name="Finy P."/>
            <person name="Geml J."/>
            <person name="Haridas S."/>
            <person name="Hughes K."/>
            <person name="Justo A."/>
            <person name="Karasinski D."/>
            <person name="Kautmanova I."/>
            <person name="Kiss B."/>
            <person name="Kocsube S."/>
            <person name="Kotiranta H."/>
            <person name="LaButti K.M."/>
            <person name="Lechner B.E."/>
            <person name="Liimatainen K."/>
            <person name="Lipzen A."/>
            <person name="Lukacs Z."/>
            <person name="Mihaltcheva S."/>
            <person name="Morgado L.N."/>
            <person name="Niskanen T."/>
            <person name="Noordeloos M.E."/>
            <person name="Ohm R.A."/>
            <person name="Ortiz-Santana B."/>
            <person name="Ovrebo C."/>
            <person name="Racz N."/>
            <person name="Riley R."/>
            <person name="Savchenko A."/>
            <person name="Shiryaev A."/>
            <person name="Soop K."/>
            <person name="Spirin V."/>
            <person name="Szebenyi C."/>
            <person name="Tomsovsky M."/>
            <person name="Tulloss R.E."/>
            <person name="Uehling J."/>
            <person name="Grigoriev I.V."/>
            <person name="Vagvolgyi C."/>
            <person name="Papp T."/>
            <person name="Martin F.M."/>
            <person name="Miettinen O."/>
            <person name="Hibbett D.S."/>
            <person name="Nagy L.G."/>
        </authorList>
    </citation>
    <scope>NUCLEOTIDE SEQUENCE [LARGE SCALE GENOMIC DNA]</scope>
    <source>
        <strain evidence="2 3">CBS 309.79</strain>
    </source>
</reference>
<dbReference type="InterPro" id="IPR036770">
    <property type="entry name" value="Ankyrin_rpt-contain_sf"/>
</dbReference>
<protein>
    <submittedName>
        <fullName evidence="2">Uncharacterized protein</fullName>
    </submittedName>
</protein>
<dbReference type="SUPFAM" id="SSF48403">
    <property type="entry name" value="Ankyrin repeat"/>
    <property type="match status" value="1"/>
</dbReference>
<dbReference type="Proteomes" id="UP000305067">
    <property type="component" value="Unassembled WGS sequence"/>
</dbReference>
<evidence type="ECO:0000313" key="3">
    <source>
        <dbReference type="Proteomes" id="UP000305067"/>
    </source>
</evidence>
<dbReference type="OrthoDB" id="539213at2759"/>
<name>A0A5C3QBY9_9AGAR</name>
<sequence length="322" mass="36157">MAAIGLTHLPVELLYTVQLFALSPSFPLISSHVYNSLRNTSPRYKAQYLIRRVIGDFDTQRWDHPGEHPLEYLSVMLRYPLCIQSVLDAVIEDIESDVAAWEQRIALAGLTASELNGRTRWKRYNPVIELPRRLFRNLTALSSVSAPLKSTHWKDRSQPLPFLRHLFGRTTPLIPQEKLRIDSNAFDGYALIRAVHCQFAPLVQFLLDHGASPLMKGGLAVIVAIRNKDLAMTKLLIERSEQLQQSSSPKSAAGPATQSNGGRGKKRKLEDRVSVTPEMLKAAIQCDARAIVEYLMDEKGCVPDLGMLSLVNKARVKKARLR</sequence>
<organism evidence="2 3">
    <name type="scientific">Pterulicium gracile</name>
    <dbReference type="NCBI Taxonomy" id="1884261"/>
    <lineage>
        <taxon>Eukaryota</taxon>
        <taxon>Fungi</taxon>
        <taxon>Dikarya</taxon>
        <taxon>Basidiomycota</taxon>
        <taxon>Agaricomycotina</taxon>
        <taxon>Agaricomycetes</taxon>
        <taxon>Agaricomycetidae</taxon>
        <taxon>Agaricales</taxon>
        <taxon>Pleurotineae</taxon>
        <taxon>Pterulaceae</taxon>
        <taxon>Pterulicium</taxon>
    </lineage>
</organism>